<dbReference type="Gene3D" id="1.10.1450.10">
    <property type="entry name" value="Tetraspanin"/>
    <property type="match status" value="1"/>
</dbReference>
<dbReference type="Pfam" id="PF00335">
    <property type="entry name" value="Tetraspanin"/>
    <property type="match status" value="1"/>
</dbReference>
<evidence type="ECO:0000256" key="2">
    <source>
        <dbReference type="ARBA" id="ARBA00006840"/>
    </source>
</evidence>
<evidence type="ECO:0000313" key="7">
    <source>
        <dbReference type="EMBL" id="KAK2139778.1"/>
    </source>
</evidence>
<feature type="transmembrane region" description="Helical" evidence="6">
    <location>
        <begin position="101"/>
        <end position="122"/>
    </location>
</feature>
<dbReference type="GO" id="GO:0005886">
    <property type="term" value="C:plasma membrane"/>
    <property type="evidence" value="ECO:0007669"/>
    <property type="project" value="TreeGrafter"/>
</dbReference>
<evidence type="ECO:0000256" key="1">
    <source>
        <dbReference type="ARBA" id="ARBA00004141"/>
    </source>
</evidence>
<accession>A0AAD9MPV3</accession>
<gene>
    <name evidence="7" type="ORF">LSH36_1620g00017</name>
</gene>
<dbReference type="EMBL" id="JAODUP010001619">
    <property type="protein sequence ID" value="KAK2139778.1"/>
    <property type="molecule type" value="Genomic_DNA"/>
</dbReference>
<evidence type="ECO:0000256" key="5">
    <source>
        <dbReference type="ARBA" id="ARBA00023136"/>
    </source>
</evidence>
<sequence length="305" mass="33444">MMIAVILLLALNGSFFLGGGLLFIIGIMALAKPQLIYGLASIITDEVSDVFGDLKILNGIDLSSLIKDNATVIIIIGIIILAIGFLGTFGALRKSTLLLTLYAYFVLGILCLEMILAIYGSADSDKIEAKIKNGIKLSLIENYMEGMKFAIPPEIIFPQNAKELAWDAVQVQAVCCGVSSYTDWDDMINWNNKYPGITDSAKLPLSCCKITRDSRAKEFKGILLGDFINPVDCLSSRKTGTYNTVSCYDRLRTFILNNKVIIIATFVIVILVQMLAIGCACWLKFKLMGKKSPKTQQTGEEPKIT</sequence>
<dbReference type="PIRSF" id="PIRSF002419">
    <property type="entry name" value="Tetraspanin"/>
    <property type="match status" value="1"/>
</dbReference>
<dbReference type="AlphaFoldDB" id="A0AAD9MPV3"/>
<comment type="caution">
    <text evidence="7">The sequence shown here is derived from an EMBL/GenBank/DDBJ whole genome shotgun (WGS) entry which is preliminary data.</text>
</comment>
<protein>
    <recommendedName>
        <fullName evidence="6">Tetraspanin</fullName>
    </recommendedName>
</protein>
<evidence type="ECO:0000256" key="4">
    <source>
        <dbReference type="ARBA" id="ARBA00022989"/>
    </source>
</evidence>
<keyword evidence="3 6" id="KW-0812">Transmembrane</keyword>
<dbReference type="InterPro" id="IPR008952">
    <property type="entry name" value="Tetraspanin_EC2_sf"/>
</dbReference>
<feature type="transmembrane region" description="Helical" evidence="6">
    <location>
        <begin position="6"/>
        <end position="31"/>
    </location>
</feature>
<comment type="subcellular location">
    <subcellularLocation>
        <location evidence="1 6">Membrane</location>
        <topology evidence="1 6">Multi-pass membrane protein</topology>
    </subcellularLocation>
</comment>
<dbReference type="InterPro" id="IPR018499">
    <property type="entry name" value="Tetraspanin/Peripherin"/>
</dbReference>
<dbReference type="InterPro" id="IPR000301">
    <property type="entry name" value="Tetraspanin_animals"/>
</dbReference>
<dbReference type="PANTHER" id="PTHR19282:SF477">
    <property type="entry name" value="TETRASPANIN"/>
    <property type="match status" value="1"/>
</dbReference>
<organism evidence="7 8">
    <name type="scientific">Paralvinella palmiformis</name>
    <dbReference type="NCBI Taxonomy" id="53620"/>
    <lineage>
        <taxon>Eukaryota</taxon>
        <taxon>Metazoa</taxon>
        <taxon>Spiralia</taxon>
        <taxon>Lophotrochozoa</taxon>
        <taxon>Annelida</taxon>
        <taxon>Polychaeta</taxon>
        <taxon>Sedentaria</taxon>
        <taxon>Canalipalpata</taxon>
        <taxon>Terebellida</taxon>
        <taxon>Terebelliformia</taxon>
        <taxon>Alvinellidae</taxon>
        <taxon>Paralvinella</taxon>
    </lineage>
</organism>
<name>A0AAD9MPV3_9ANNE</name>
<evidence type="ECO:0000256" key="6">
    <source>
        <dbReference type="RuleBase" id="RU361218"/>
    </source>
</evidence>
<keyword evidence="5 6" id="KW-0472">Membrane</keyword>
<dbReference type="SUPFAM" id="SSF48652">
    <property type="entry name" value="Tetraspanin"/>
    <property type="match status" value="1"/>
</dbReference>
<evidence type="ECO:0000313" key="8">
    <source>
        <dbReference type="Proteomes" id="UP001208570"/>
    </source>
</evidence>
<keyword evidence="8" id="KW-1185">Reference proteome</keyword>
<comment type="similarity">
    <text evidence="2 6">Belongs to the tetraspanin (TM4SF) family.</text>
</comment>
<evidence type="ECO:0000256" key="3">
    <source>
        <dbReference type="ARBA" id="ARBA00022692"/>
    </source>
</evidence>
<feature type="transmembrane region" description="Helical" evidence="6">
    <location>
        <begin position="70"/>
        <end position="89"/>
    </location>
</feature>
<feature type="transmembrane region" description="Helical" evidence="6">
    <location>
        <begin position="260"/>
        <end position="285"/>
    </location>
</feature>
<dbReference type="PANTHER" id="PTHR19282">
    <property type="entry name" value="TETRASPANIN"/>
    <property type="match status" value="1"/>
</dbReference>
<proteinExistence type="inferred from homology"/>
<reference evidence="7" key="1">
    <citation type="journal article" date="2023" name="Mol. Biol. Evol.">
        <title>Third-Generation Sequencing Reveals the Adaptive Role of the Epigenome in Three Deep-Sea Polychaetes.</title>
        <authorList>
            <person name="Perez M."/>
            <person name="Aroh O."/>
            <person name="Sun Y."/>
            <person name="Lan Y."/>
            <person name="Juniper S.K."/>
            <person name="Young C.R."/>
            <person name="Angers B."/>
            <person name="Qian P.Y."/>
        </authorList>
    </citation>
    <scope>NUCLEOTIDE SEQUENCE</scope>
    <source>
        <strain evidence="7">P08H-3</strain>
    </source>
</reference>
<keyword evidence="4 6" id="KW-1133">Transmembrane helix</keyword>
<dbReference type="Proteomes" id="UP001208570">
    <property type="component" value="Unassembled WGS sequence"/>
</dbReference>